<dbReference type="Pfam" id="PF16316">
    <property type="entry name" value="DUF4956"/>
    <property type="match status" value="1"/>
</dbReference>
<dbReference type="EMBL" id="JBHMAX010000023">
    <property type="protein sequence ID" value="MFB9732910.1"/>
    <property type="molecule type" value="Genomic_DNA"/>
</dbReference>
<evidence type="ECO:0000313" key="3">
    <source>
        <dbReference type="Proteomes" id="UP001589613"/>
    </source>
</evidence>
<dbReference type="Proteomes" id="UP001589613">
    <property type="component" value="Unassembled WGS sequence"/>
</dbReference>
<organism evidence="2 3">
    <name type="scientific">Ornithinimicrobium kibberense</name>
    <dbReference type="NCBI Taxonomy" id="282060"/>
    <lineage>
        <taxon>Bacteria</taxon>
        <taxon>Bacillati</taxon>
        <taxon>Actinomycetota</taxon>
        <taxon>Actinomycetes</taxon>
        <taxon>Micrococcales</taxon>
        <taxon>Ornithinimicrobiaceae</taxon>
        <taxon>Ornithinimicrobium</taxon>
    </lineage>
</organism>
<proteinExistence type="predicted"/>
<keyword evidence="1" id="KW-0472">Membrane</keyword>
<keyword evidence="1" id="KW-0812">Transmembrane</keyword>
<feature type="transmembrane region" description="Helical" evidence="1">
    <location>
        <begin position="6"/>
        <end position="24"/>
    </location>
</feature>
<protein>
    <submittedName>
        <fullName evidence="2">DUF4956 domain-containing protein</fullName>
    </submittedName>
</protein>
<evidence type="ECO:0000256" key="1">
    <source>
        <dbReference type="SAM" id="Phobius"/>
    </source>
</evidence>
<evidence type="ECO:0000313" key="2">
    <source>
        <dbReference type="EMBL" id="MFB9732910.1"/>
    </source>
</evidence>
<keyword evidence="1" id="KW-1133">Transmembrane helix</keyword>
<keyword evidence="3" id="KW-1185">Reference proteome</keyword>
<feature type="transmembrane region" description="Helical" evidence="1">
    <location>
        <begin position="81"/>
        <end position="97"/>
    </location>
</feature>
<comment type="caution">
    <text evidence="2">The sequence shown here is derived from an EMBL/GenBank/DDBJ whole genome shotgun (WGS) entry which is preliminary data.</text>
</comment>
<feature type="transmembrane region" description="Helical" evidence="1">
    <location>
        <begin position="54"/>
        <end position="69"/>
    </location>
</feature>
<reference evidence="2 3" key="1">
    <citation type="submission" date="2024-09" db="EMBL/GenBank/DDBJ databases">
        <authorList>
            <person name="Sun Q."/>
            <person name="Mori K."/>
        </authorList>
    </citation>
    <scope>NUCLEOTIDE SEQUENCE [LARGE SCALE GENOMIC DNA]</scope>
    <source>
        <strain evidence="2 3">JCM 12763</strain>
    </source>
</reference>
<dbReference type="InterPro" id="IPR032531">
    <property type="entry name" value="DUF4956"/>
</dbReference>
<feature type="transmembrane region" description="Helical" evidence="1">
    <location>
        <begin position="31"/>
        <end position="48"/>
    </location>
</feature>
<dbReference type="RefSeq" id="WP_141338444.1">
    <property type="nucleotide sequence ID" value="NZ_JBHMAX010000023.1"/>
</dbReference>
<sequence length="194" mass="20732">MSTLMLYAADVVAATVLAIGIYWPRHRRRDLVVAFLGINVGVLAVAALLAGSSVTAGLGLGLFGVLSIIRLRSDELAQHEIAYYFAVLALGLVGGLASTTAPWLAVTFMALIVTTMAIVDSPAFLSGHRRQVLVVDRTFPDESLLVQHVAQLLGAEVTAATVVRTDLVNDSTTVDVRYQVARRHVVRAEGRVLV</sequence>
<name>A0ABV5V553_9MICO</name>
<gene>
    <name evidence="2" type="ORF">ACFFN0_12740</name>
</gene>
<accession>A0ABV5V553</accession>